<feature type="compositionally biased region" description="Basic residues" evidence="1">
    <location>
        <begin position="9"/>
        <end position="22"/>
    </location>
</feature>
<reference evidence="2 3" key="1">
    <citation type="journal article" date="2023" name="Plants (Basel)">
        <title>Bridging the Gap: Combining Genomics and Transcriptomics Approaches to Understand Stylosanthes scabra, an Orphan Legume from the Brazilian Caatinga.</title>
        <authorList>
            <person name="Ferreira-Neto J.R.C."/>
            <person name="da Silva M.D."/>
            <person name="Binneck E."/>
            <person name="de Melo N.F."/>
            <person name="da Silva R.H."/>
            <person name="de Melo A.L.T.M."/>
            <person name="Pandolfi V."/>
            <person name="Bustamante F.O."/>
            <person name="Brasileiro-Vidal A.C."/>
            <person name="Benko-Iseppon A.M."/>
        </authorList>
    </citation>
    <scope>NUCLEOTIDE SEQUENCE [LARGE SCALE GENOMIC DNA]</scope>
    <source>
        <tissue evidence="2">Leaves</tissue>
    </source>
</reference>
<dbReference type="Proteomes" id="UP001341840">
    <property type="component" value="Unassembled WGS sequence"/>
</dbReference>
<feature type="region of interest" description="Disordered" evidence="1">
    <location>
        <begin position="176"/>
        <end position="217"/>
    </location>
</feature>
<name>A0ABU6RYW0_9FABA</name>
<dbReference type="EMBL" id="JASCZI010034476">
    <property type="protein sequence ID" value="MED6129311.1"/>
    <property type="molecule type" value="Genomic_DNA"/>
</dbReference>
<evidence type="ECO:0008006" key="4">
    <source>
        <dbReference type="Google" id="ProtNLM"/>
    </source>
</evidence>
<evidence type="ECO:0000256" key="1">
    <source>
        <dbReference type="SAM" id="MobiDB-lite"/>
    </source>
</evidence>
<feature type="region of interest" description="Disordered" evidence="1">
    <location>
        <begin position="1"/>
        <end position="31"/>
    </location>
</feature>
<organism evidence="2 3">
    <name type="scientific">Stylosanthes scabra</name>
    <dbReference type="NCBI Taxonomy" id="79078"/>
    <lineage>
        <taxon>Eukaryota</taxon>
        <taxon>Viridiplantae</taxon>
        <taxon>Streptophyta</taxon>
        <taxon>Embryophyta</taxon>
        <taxon>Tracheophyta</taxon>
        <taxon>Spermatophyta</taxon>
        <taxon>Magnoliopsida</taxon>
        <taxon>eudicotyledons</taxon>
        <taxon>Gunneridae</taxon>
        <taxon>Pentapetalae</taxon>
        <taxon>rosids</taxon>
        <taxon>fabids</taxon>
        <taxon>Fabales</taxon>
        <taxon>Fabaceae</taxon>
        <taxon>Papilionoideae</taxon>
        <taxon>50 kb inversion clade</taxon>
        <taxon>dalbergioids sensu lato</taxon>
        <taxon>Dalbergieae</taxon>
        <taxon>Pterocarpus clade</taxon>
        <taxon>Stylosanthes</taxon>
    </lineage>
</organism>
<proteinExistence type="predicted"/>
<evidence type="ECO:0000313" key="2">
    <source>
        <dbReference type="EMBL" id="MED6129311.1"/>
    </source>
</evidence>
<protein>
    <recommendedName>
        <fullName evidence="4">Retrotransposon gag domain-containing protein</fullName>
    </recommendedName>
</protein>
<keyword evidence="3" id="KW-1185">Reference proteome</keyword>
<sequence length="274" mass="31849">KSSSERDRNRGRRTYRRYKRTRGRDATPPIDGHTPFSIRILKVQPPKHFIKPTDIKYDGSTDPHIRLNDFEHRMICDDAVDEVKCRAFHTTITGLASQWFTSLPTGSVSSYSEIRELFLNELTTSIDNTKVASLCLTNGLPNDEFRKQLMTKPVWTRKDMQVIAKEFIHREEANRVVTATKNPQAHTVPRGQGQTHHPRDNHQETGSRGKPKPPKQKFDHYIPLVASITEIYHRGYGHKTQYCYDLKDAIEQAIRDDKLNEFIQIIWEPRTSDR</sequence>
<gene>
    <name evidence="2" type="ORF">PIB30_106625</name>
</gene>
<dbReference type="PANTHER" id="PTHR33223">
    <property type="entry name" value="CCHC-TYPE DOMAIN-CONTAINING PROTEIN"/>
    <property type="match status" value="1"/>
</dbReference>
<dbReference type="PANTHER" id="PTHR33223:SF10">
    <property type="entry name" value="AMINOTRANSFERASE-LIKE PLANT MOBILE DOMAIN-CONTAINING PROTEIN"/>
    <property type="match status" value="1"/>
</dbReference>
<comment type="caution">
    <text evidence="2">The sequence shown here is derived from an EMBL/GenBank/DDBJ whole genome shotgun (WGS) entry which is preliminary data.</text>
</comment>
<accession>A0ABU6RYW0</accession>
<feature type="non-terminal residue" evidence="2">
    <location>
        <position position="1"/>
    </location>
</feature>
<feature type="compositionally biased region" description="Basic and acidic residues" evidence="1">
    <location>
        <begin position="197"/>
        <end position="207"/>
    </location>
</feature>
<evidence type="ECO:0000313" key="3">
    <source>
        <dbReference type="Proteomes" id="UP001341840"/>
    </source>
</evidence>